<keyword evidence="3" id="KW-1185">Reference proteome</keyword>
<evidence type="ECO:0000313" key="2">
    <source>
        <dbReference type="EMBL" id="AZQ36375.1"/>
    </source>
</evidence>
<organism evidence="2 3">
    <name type="scientific">Streptomyces cyaneochromogenes</name>
    <dbReference type="NCBI Taxonomy" id="2496836"/>
    <lineage>
        <taxon>Bacteria</taxon>
        <taxon>Bacillati</taxon>
        <taxon>Actinomycetota</taxon>
        <taxon>Actinomycetes</taxon>
        <taxon>Kitasatosporales</taxon>
        <taxon>Streptomycetaceae</taxon>
        <taxon>Streptomyces</taxon>
    </lineage>
</organism>
<feature type="region of interest" description="Disordered" evidence="1">
    <location>
        <begin position="1"/>
        <end position="37"/>
    </location>
</feature>
<feature type="compositionally biased region" description="Gly residues" evidence="1">
    <location>
        <begin position="21"/>
        <end position="33"/>
    </location>
</feature>
<dbReference type="Pfam" id="PF11259">
    <property type="entry name" value="DUF3060"/>
    <property type="match status" value="1"/>
</dbReference>
<dbReference type="AlphaFoldDB" id="A0A3Q9EPD8"/>
<reference evidence="2 3" key="1">
    <citation type="journal article" date="2019" name="Int. J. Syst. Evol. Microbiol.">
        <title>Streptomyces cyaneochromogenes sp. nov., a blue pigment-producing actinomycete from manganese-contaminated soil.</title>
        <authorList>
            <person name="Tang X."/>
            <person name="Zhao J."/>
            <person name="Li K."/>
            <person name="Chen Z."/>
            <person name="Sun Y."/>
            <person name="Gao J."/>
        </authorList>
    </citation>
    <scope>NUCLEOTIDE SEQUENCE [LARGE SCALE GENOMIC DNA]</scope>
    <source>
        <strain evidence="2 3">MK-45</strain>
    </source>
</reference>
<gene>
    <name evidence="2" type="ORF">EJ357_25395</name>
</gene>
<evidence type="ECO:0000256" key="1">
    <source>
        <dbReference type="SAM" id="MobiDB-lite"/>
    </source>
</evidence>
<evidence type="ECO:0000313" key="3">
    <source>
        <dbReference type="Proteomes" id="UP000280298"/>
    </source>
</evidence>
<dbReference type="EMBL" id="CP034539">
    <property type="protein sequence ID" value="AZQ36375.1"/>
    <property type="molecule type" value="Genomic_DNA"/>
</dbReference>
<protein>
    <submittedName>
        <fullName evidence="2">DUF3060 domain-containing protein</fullName>
    </submittedName>
</protein>
<name>A0A3Q9EPD8_9ACTN</name>
<sequence length="121" mass="12920">MRDPTGPRQRHTVAGLRPAGGLPGAVRRGGAGWGPRRSHVCHGGRVEVDADEVRLTLTGTCGEVSVYGEGNGVYVEHTDELSVGGNLNPVYCVDEAKVVYRETGPPGSQYTTFHTIINCYP</sequence>
<accession>A0A3Q9EPD8</accession>
<dbReference type="InterPro" id="IPR021417">
    <property type="entry name" value="DUF3060"/>
</dbReference>
<dbReference type="OrthoDB" id="4751491at2"/>
<dbReference type="Proteomes" id="UP000280298">
    <property type="component" value="Chromosome"/>
</dbReference>
<dbReference type="KEGG" id="scya:EJ357_25395"/>
<proteinExistence type="predicted"/>